<accession>A0A0E0P8F2</accession>
<dbReference type="HOGENOM" id="CLU_164303_0_0_1"/>
<dbReference type="Proteomes" id="UP000008022">
    <property type="component" value="Unassembled WGS sequence"/>
</dbReference>
<proteinExistence type="predicted"/>
<sequence length="116" mass="11669">MAGGGGATWGTADGGEEQQVTSETRVARWDTTSASIEVQKGGRGSRGTRVSPPPSNAVAGGCPSAAAVVYEEEIEDYDDELGCGYYSGGGGGLRAEGGRGFVVEGSNSVDCDSSEI</sequence>
<dbReference type="AlphaFoldDB" id="A0A0E0P8F2"/>
<reference evidence="3" key="1">
    <citation type="submission" date="2013-06" db="EMBL/GenBank/DDBJ databases">
        <authorList>
            <person name="Zhao Q."/>
        </authorList>
    </citation>
    <scope>NUCLEOTIDE SEQUENCE</scope>
    <source>
        <strain evidence="3">cv. W1943</strain>
    </source>
</reference>
<keyword evidence="3" id="KW-1185">Reference proteome</keyword>
<protein>
    <submittedName>
        <fullName evidence="2">Uncharacterized protein</fullName>
    </submittedName>
</protein>
<dbReference type="EnsemblPlants" id="ORUFI04G11980.1">
    <property type="protein sequence ID" value="ORUFI04G11980.1"/>
    <property type="gene ID" value="ORUFI04G11980"/>
</dbReference>
<dbReference type="Gramene" id="ORUFI04G11980.1">
    <property type="protein sequence ID" value="ORUFI04G11980.1"/>
    <property type="gene ID" value="ORUFI04G11980"/>
</dbReference>
<feature type="region of interest" description="Disordered" evidence="1">
    <location>
        <begin position="1"/>
        <end position="61"/>
    </location>
</feature>
<evidence type="ECO:0000313" key="2">
    <source>
        <dbReference type="EnsemblPlants" id="ORUFI04G11980.1"/>
    </source>
</evidence>
<feature type="compositionally biased region" description="Polar residues" evidence="1">
    <location>
        <begin position="18"/>
        <end position="36"/>
    </location>
</feature>
<evidence type="ECO:0000313" key="3">
    <source>
        <dbReference type="Proteomes" id="UP000008022"/>
    </source>
</evidence>
<dbReference type="OMA" id="ELGCGCY"/>
<name>A0A0E0P8F2_ORYRU</name>
<evidence type="ECO:0000256" key="1">
    <source>
        <dbReference type="SAM" id="MobiDB-lite"/>
    </source>
</evidence>
<reference evidence="2" key="2">
    <citation type="submission" date="2015-06" db="UniProtKB">
        <authorList>
            <consortium name="EnsemblPlants"/>
        </authorList>
    </citation>
    <scope>IDENTIFICATION</scope>
</reference>
<organism evidence="2 3">
    <name type="scientific">Oryza rufipogon</name>
    <name type="common">Brownbeard rice</name>
    <name type="synonym">Asian wild rice</name>
    <dbReference type="NCBI Taxonomy" id="4529"/>
    <lineage>
        <taxon>Eukaryota</taxon>
        <taxon>Viridiplantae</taxon>
        <taxon>Streptophyta</taxon>
        <taxon>Embryophyta</taxon>
        <taxon>Tracheophyta</taxon>
        <taxon>Spermatophyta</taxon>
        <taxon>Magnoliopsida</taxon>
        <taxon>Liliopsida</taxon>
        <taxon>Poales</taxon>
        <taxon>Poaceae</taxon>
        <taxon>BOP clade</taxon>
        <taxon>Oryzoideae</taxon>
        <taxon>Oryzeae</taxon>
        <taxon>Oryzinae</taxon>
        <taxon>Oryza</taxon>
    </lineage>
</organism>